<protein>
    <recommendedName>
        <fullName evidence="4">Tail tape measure protein</fullName>
    </recommendedName>
</protein>
<sequence>MASSVIGALRVNLGLDSAKFESGSKRAKNSSAQLKKTLVAMGAAAAAAFAAVSAAALKGAEDIDRVAKAGRRINTSVGGYRALELAAGEAGVSVSSLSDSVQTMDREVAKGGKNAAAALATLGISASDLAGLEADQKLALIADRVKDLGLTTGQTTAVMQALGVRQRDIVLLLQQGGEALRNARSDMVKYGLALKQVDSSKIEAANDKIARLQLVWMYLRDQIALEVVPAFGMMAKAMTDSLKEGGALRSVLDLIVAAAGRVSSYAAAAAAVFTTYLAAGFALSAIKAIQLTGALVALRGAFIRLGVGALIVGLGEAIYQFTKISASVGGFGQAFSLIWDVVKETWNKISLKTDAASARIEGAWKNIQAGAYDAFAAIVSGGVTFANRYVGVYRGAFEAVKEIWSVLPDVIGAAVIGATNATIRGVEKMLKKVAGALDDLTGGVADSWIGEKLGLSGTALADAIDLKEIPNEYAAKAMQAGAKVKGAFLKGFNTNTFDGDGATSGLSGIADRLRGQSSAYAEAGRMLEQAASKPMTAWQKLKEVISGTGAEVANLPAVATPAGAAVEAAGGKAAAGTKKASDELKKMKERTNAGADALGGLFSSALKGFSALKSSVASFLDQIASKLASSAARGLFGSGGAFSGVGSLLGGLIGENANGTNNWRGGLTSINERGGEIVDLPSGTRIIPHDVSKRMASNAQDQQVVVTFNPVVDQSGSLGAYVQDVATKTTRTGISAYDRQMPGRVQQIARNPRMK</sequence>
<evidence type="ECO:0000256" key="1">
    <source>
        <dbReference type="SAM" id="Phobius"/>
    </source>
</evidence>
<keyword evidence="1" id="KW-1133">Transmembrane helix</keyword>
<evidence type="ECO:0008006" key="4">
    <source>
        <dbReference type="Google" id="ProtNLM"/>
    </source>
</evidence>
<dbReference type="Proteomes" id="UP000027725">
    <property type="component" value="Unassembled WGS sequence"/>
</dbReference>
<dbReference type="EMBL" id="JHEH01000033">
    <property type="protein sequence ID" value="KEP68438.1"/>
    <property type="molecule type" value="Genomic_DNA"/>
</dbReference>
<feature type="transmembrane region" description="Helical" evidence="1">
    <location>
        <begin position="265"/>
        <end position="289"/>
    </location>
</feature>
<keyword evidence="1" id="KW-0472">Membrane</keyword>
<proteinExistence type="predicted"/>
<reference evidence="2 3" key="1">
    <citation type="submission" date="2014-03" db="EMBL/GenBank/DDBJ databases">
        <title>The draft genome sequence of Thioclava dalianensis DLFJ1-1.</title>
        <authorList>
            <person name="Lai Q."/>
            <person name="Shao Z."/>
        </authorList>
    </citation>
    <scope>NUCLEOTIDE SEQUENCE [LARGE SCALE GENOMIC DNA]</scope>
    <source>
        <strain evidence="2 3">DLFJ1-1</strain>
    </source>
</reference>
<organism evidence="2 3">
    <name type="scientific">Thioclava dalianensis</name>
    <dbReference type="NCBI Taxonomy" id="1185766"/>
    <lineage>
        <taxon>Bacteria</taxon>
        <taxon>Pseudomonadati</taxon>
        <taxon>Pseudomonadota</taxon>
        <taxon>Alphaproteobacteria</taxon>
        <taxon>Rhodobacterales</taxon>
        <taxon>Paracoccaceae</taxon>
        <taxon>Thioclava</taxon>
    </lineage>
</organism>
<dbReference type="eggNOG" id="COG5283">
    <property type="taxonomic scope" value="Bacteria"/>
</dbReference>
<dbReference type="RefSeq" id="WP_038068647.1">
    <property type="nucleotide sequence ID" value="NZ_FOVB01000008.1"/>
</dbReference>
<name>A0A074THD3_9RHOB</name>
<evidence type="ECO:0000313" key="2">
    <source>
        <dbReference type="EMBL" id="KEP68438.1"/>
    </source>
</evidence>
<keyword evidence="3" id="KW-1185">Reference proteome</keyword>
<accession>A0A074THD3</accession>
<comment type="caution">
    <text evidence="2">The sequence shown here is derived from an EMBL/GenBank/DDBJ whole genome shotgun (WGS) entry which is preliminary data.</text>
</comment>
<gene>
    <name evidence="2" type="ORF">DL1_11965</name>
</gene>
<dbReference type="STRING" id="1185766.SAMN05216224_10856"/>
<evidence type="ECO:0000313" key="3">
    <source>
        <dbReference type="Proteomes" id="UP000027725"/>
    </source>
</evidence>
<dbReference type="OrthoDB" id="7311517at2"/>
<feature type="transmembrane region" description="Helical" evidence="1">
    <location>
        <begin position="301"/>
        <end position="319"/>
    </location>
</feature>
<keyword evidence="1" id="KW-0812">Transmembrane</keyword>
<dbReference type="AlphaFoldDB" id="A0A074THD3"/>